<proteinExistence type="predicted"/>
<keyword evidence="3" id="KW-1185">Reference proteome</keyword>
<comment type="caution">
    <text evidence="2">The sequence shown here is derived from an EMBL/GenBank/DDBJ whole genome shotgun (WGS) entry which is preliminary data.</text>
</comment>
<accession>A0ABU7W3E6</accession>
<feature type="transmembrane region" description="Helical" evidence="1">
    <location>
        <begin position="12"/>
        <end position="32"/>
    </location>
</feature>
<evidence type="ECO:0000313" key="3">
    <source>
        <dbReference type="Proteomes" id="UP001356704"/>
    </source>
</evidence>
<gene>
    <name evidence="2" type="ORF">V1468_03400</name>
</gene>
<keyword evidence="1" id="KW-0812">Transmembrane</keyword>
<dbReference type="PROSITE" id="PS51257">
    <property type="entry name" value="PROKAR_LIPOPROTEIN"/>
    <property type="match status" value="1"/>
</dbReference>
<organism evidence="2 3">
    <name type="scientific">Winogradskyella poriferorum</name>
    <dbReference type="NCBI Taxonomy" id="307627"/>
    <lineage>
        <taxon>Bacteria</taxon>
        <taxon>Pseudomonadati</taxon>
        <taxon>Bacteroidota</taxon>
        <taxon>Flavobacteriia</taxon>
        <taxon>Flavobacteriales</taxon>
        <taxon>Flavobacteriaceae</taxon>
        <taxon>Winogradskyella</taxon>
    </lineage>
</organism>
<protein>
    <submittedName>
        <fullName evidence="2">Uncharacterized protein</fullName>
    </submittedName>
</protein>
<evidence type="ECO:0000256" key="1">
    <source>
        <dbReference type="SAM" id="Phobius"/>
    </source>
</evidence>
<dbReference type="RefSeq" id="WP_331808845.1">
    <property type="nucleotide sequence ID" value="NZ_JAZHOU010000001.1"/>
</dbReference>
<dbReference type="EMBL" id="JAZHOU010000001">
    <property type="protein sequence ID" value="MEF3078040.1"/>
    <property type="molecule type" value="Genomic_DNA"/>
</dbReference>
<dbReference type="Proteomes" id="UP001356704">
    <property type="component" value="Unassembled WGS sequence"/>
</dbReference>
<keyword evidence="1" id="KW-0472">Membrane</keyword>
<keyword evidence="1" id="KW-1133">Transmembrane helix</keyword>
<name>A0ABU7W3E6_9FLAO</name>
<sequence length="101" mass="11637">MLTAKPMILKRTIALLFVMLFTLMICAPTIIISCDDSADISAFFGMNEEEEDTKVLFDKSPEELEDISIDINKKEYIVYTAKEYYIPHLNLISPPPERYLI</sequence>
<reference evidence="2 3" key="1">
    <citation type="submission" date="2024-02" db="EMBL/GenBank/DDBJ databases">
        <title>Winogradskyella poriferorum JCM 12885.</title>
        <authorList>
            <person name="Zhang D.-F."/>
            <person name="Fu Z.-Y."/>
        </authorList>
    </citation>
    <scope>NUCLEOTIDE SEQUENCE [LARGE SCALE GENOMIC DNA]</scope>
    <source>
        <strain evidence="2 3">JCM 12885</strain>
    </source>
</reference>
<evidence type="ECO:0000313" key="2">
    <source>
        <dbReference type="EMBL" id="MEF3078040.1"/>
    </source>
</evidence>